<dbReference type="GO" id="GO:0016616">
    <property type="term" value="F:oxidoreductase activity, acting on the CH-OH group of donors, NAD or NADP as acceptor"/>
    <property type="evidence" value="ECO:0007669"/>
    <property type="project" value="TreeGrafter"/>
</dbReference>
<reference evidence="3 4" key="1">
    <citation type="submission" date="2012-08" db="EMBL/GenBank/DDBJ databases">
        <title>Oryza genome evolution.</title>
        <authorList>
            <person name="Wing R.A."/>
        </authorList>
    </citation>
    <scope>NUCLEOTIDE SEQUENCE</scope>
</reference>
<reference evidence="4" key="2">
    <citation type="submission" date="2013-12" db="EMBL/GenBank/DDBJ databases">
        <authorList>
            <person name="Yu Y."/>
            <person name="Lee S."/>
            <person name="de Baynast K."/>
            <person name="Wissotski M."/>
            <person name="Liu L."/>
            <person name="Talag J."/>
            <person name="Goicoechea J."/>
            <person name="Angelova A."/>
            <person name="Jetty R."/>
            <person name="Kudrna D."/>
            <person name="Golser W."/>
            <person name="Rivera L."/>
            <person name="Zhang J."/>
            <person name="Wing R."/>
        </authorList>
    </citation>
    <scope>NUCLEOTIDE SEQUENCE</scope>
</reference>
<dbReference type="InterPro" id="IPR050425">
    <property type="entry name" value="NAD(P)_dehydrat-like"/>
</dbReference>
<dbReference type="AlphaFoldDB" id="A0A0D9XKL9"/>
<keyword evidence="1" id="KW-0560">Oxidoreductase</keyword>
<dbReference type="FunFam" id="3.40.50.720:FF:000085">
    <property type="entry name" value="Dihydroflavonol reductase"/>
    <property type="match status" value="1"/>
</dbReference>
<evidence type="ECO:0000313" key="3">
    <source>
        <dbReference type="EnsemblPlants" id="LPERR10G09760.1"/>
    </source>
</evidence>
<dbReference type="EnsemblPlants" id="LPERR10G09760.1">
    <property type="protein sequence ID" value="LPERR10G09760.1"/>
    <property type="gene ID" value="LPERR10G09760"/>
</dbReference>
<keyword evidence="4" id="KW-1185">Reference proteome</keyword>
<feature type="domain" description="NAD-dependent epimerase/dehydratase" evidence="2">
    <location>
        <begin position="10"/>
        <end position="269"/>
    </location>
</feature>
<dbReference type="CDD" id="cd08958">
    <property type="entry name" value="FR_SDR_e"/>
    <property type="match status" value="1"/>
</dbReference>
<dbReference type="InterPro" id="IPR036291">
    <property type="entry name" value="NAD(P)-bd_dom_sf"/>
</dbReference>
<dbReference type="Gramene" id="LPERR10G09760.1">
    <property type="protein sequence ID" value="LPERR10G09760.1"/>
    <property type="gene ID" value="LPERR10G09760"/>
</dbReference>
<dbReference type="PANTHER" id="PTHR10366">
    <property type="entry name" value="NAD DEPENDENT EPIMERASE/DEHYDRATASE"/>
    <property type="match status" value="1"/>
</dbReference>
<evidence type="ECO:0000313" key="4">
    <source>
        <dbReference type="Proteomes" id="UP000032180"/>
    </source>
</evidence>
<protein>
    <recommendedName>
        <fullName evidence="2">NAD-dependent epimerase/dehydratase domain-containing protein</fullName>
    </recommendedName>
</protein>
<accession>A0A0D9XKL9</accession>
<dbReference type="Pfam" id="PF01370">
    <property type="entry name" value="Epimerase"/>
    <property type="match status" value="1"/>
</dbReference>
<dbReference type="HOGENOM" id="CLU_007383_9_0_1"/>
<proteinExistence type="predicted"/>
<dbReference type="SUPFAM" id="SSF51735">
    <property type="entry name" value="NAD(P)-binding Rossmann-fold domains"/>
    <property type="match status" value="1"/>
</dbReference>
<sequence length="355" mass="38435">MSSPDRKTACVTGGSGYIASALIKLLLEKGYAVNTTVRNPDDVDKTCHLKDLQTLGPLNIFRADLNEEGSFDEAVAGCVFVFLVAAPMLVHQTHNLEEDMTEGTVRGTLNVMRSCMKARTTVKRVILTSSMTAAAYVPRTLKGDGHVLDEESWSNLDYLATLSLPSAAWAKAYASGKIHSEEAACRFARENGISLATVLPVVVVGAAPAAPKGSFNTNALVLSLLSGEEMAMEMLRQSQELCNGTTPLVHVRDVCRAQVFLAEKSESVAAAEPVQTERYMCCATNTTAARLARFLAGKFPQYNVKTDGFGDVGEDPRVLVSSEKLLKEGFEYEYKDLDKMFDDAVEYGKALGILP</sequence>
<evidence type="ECO:0000256" key="1">
    <source>
        <dbReference type="ARBA" id="ARBA00023002"/>
    </source>
</evidence>
<dbReference type="InterPro" id="IPR001509">
    <property type="entry name" value="Epimerase_deHydtase"/>
</dbReference>
<evidence type="ECO:0000259" key="2">
    <source>
        <dbReference type="Pfam" id="PF01370"/>
    </source>
</evidence>
<dbReference type="Proteomes" id="UP000032180">
    <property type="component" value="Chromosome 10"/>
</dbReference>
<dbReference type="eggNOG" id="KOG1502">
    <property type="taxonomic scope" value="Eukaryota"/>
</dbReference>
<dbReference type="STRING" id="77586.A0A0D9XKL9"/>
<organism evidence="3 4">
    <name type="scientific">Leersia perrieri</name>
    <dbReference type="NCBI Taxonomy" id="77586"/>
    <lineage>
        <taxon>Eukaryota</taxon>
        <taxon>Viridiplantae</taxon>
        <taxon>Streptophyta</taxon>
        <taxon>Embryophyta</taxon>
        <taxon>Tracheophyta</taxon>
        <taxon>Spermatophyta</taxon>
        <taxon>Magnoliopsida</taxon>
        <taxon>Liliopsida</taxon>
        <taxon>Poales</taxon>
        <taxon>Poaceae</taxon>
        <taxon>BOP clade</taxon>
        <taxon>Oryzoideae</taxon>
        <taxon>Oryzeae</taxon>
        <taxon>Oryzinae</taxon>
        <taxon>Leersia</taxon>
    </lineage>
</organism>
<dbReference type="PANTHER" id="PTHR10366:SF727">
    <property type="entry name" value="OS10G0477900 PROTEIN"/>
    <property type="match status" value="1"/>
</dbReference>
<reference evidence="3" key="3">
    <citation type="submission" date="2015-04" db="UniProtKB">
        <authorList>
            <consortium name="EnsemblPlants"/>
        </authorList>
    </citation>
    <scope>IDENTIFICATION</scope>
</reference>
<name>A0A0D9XKL9_9ORYZ</name>
<dbReference type="Gene3D" id="3.40.50.720">
    <property type="entry name" value="NAD(P)-binding Rossmann-like Domain"/>
    <property type="match status" value="1"/>
</dbReference>